<keyword evidence="3" id="KW-1185">Reference proteome</keyword>
<dbReference type="Pfam" id="PF05119">
    <property type="entry name" value="Terminase_4"/>
    <property type="match status" value="1"/>
</dbReference>
<dbReference type="NCBIfam" id="TIGR01558">
    <property type="entry name" value="sm_term_P27"/>
    <property type="match status" value="1"/>
</dbReference>
<evidence type="ECO:0000313" key="3">
    <source>
        <dbReference type="Proteomes" id="UP001229025"/>
    </source>
</evidence>
<comment type="caution">
    <text evidence="2">The sequence shown here is derived from an EMBL/GenBank/DDBJ whole genome shotgun (WGS) entry which is preliminary data.</text>
</comment>
<dbReference type="EMBL" id="JASCSA010000026">
    <property type="protein sequence ID" value="MDI5886100.1"/>
    <property type="molecule type" value="Genomic_DNA"/>
</dbReference>
<proteinExistence type="predicted"/>
<protein>
    <submittedName>
        <fullName evidence="2">Phage terminase small subunit P27 family</fullName>
    </submittedName>
</protein>
<dbReference type="Proteomes" id="UP001229025">
    <property type="component" value="Unassembled WGS sequence"/>
</dbReference>
<gene>
    <name evidence="2" type="ORF">QLT01_17285</name>
</gene>
<evidence type="ECO:0000256" key="1">
    <source>
        <dbReference type="SAM" id="MobiDB-lite"/>
    </source>
</evidence>
<feature type="region of interest" description="Disordered" evidence="1">
    <location>
        <begin position="1"/>
        <end position="34"/>
    </location>
</feature>
<name>A0ABT6UTQ8_9GAMM</name>
<feature type="compositionally biased region" description="Basic residues" evidence="1">
    <location>
        <begin position="1"/>
        <end position="11"/>
    </location>
</feature>
<feature type="region of interest" description="Disordered" evidence="1">
    <location>
        <begin position="138"/>
        <end position="159"/>
    </location>
</feature>
<sequence>MTRGRKPKPSHLKAVQGNAGKRAINHDEPEGDALDEAPPAPDWLCEIGRDAWDKLAPWLVGSKILTRSDLHQLEAYCDAYATWRQAVVEIQQCGLVLESPATGAPIKNPALTAKNEAARQMTTFGSALGLDPSSRARLAVPGSKDASNPFAELLGGNKR</sequence>
<dbReference type="InterPro" id="IPR006448">
    <property type="entry name" value="Phage_term_ssu_P27"/>
</dbReference>
<reference evidence="2 3" key="1">
    <citation type="submission" date="2023-04" db="EMBL/GenBank/DDBJ databases">
        <authorList>
            <person name="Otstavnykh N."/>
            <person name="Seitkalieva A."/>
            <person name="Bystritskaya E."/>
        </authorList>
    </citation>
    <scope>NUCLEOTIDE SEQUENCE [LARGE SCALE GENOMIC DNA]</scope>
    <source>
        <strain evidence="2 3">NRIC 0815</strain>
    </source>
</reference>
<accession>A0ABT6UTQ8</accession>
<reference evidence="3" key="2">
    <citation type="submission" date="2023-07" db="EMBL/GenBank/DDBJ databases">
        <title>Genome-based characterization of strain KMM 296 and proposal for reclassification of Cobetia litoralis and Cobetia pacifica, and emended description of the species Cobetia amphilecti and Cobetia marina.</title>
        <authorList>
            <person name="Balabanova L."/>
            <person name="Nedashkovskaya O."/>
        </authorList>
    </citation>
    <scope>NUCLEOTIDE SEQUENCE [LARGE SCALE GENOMIC DNA]</scope>
    <source>
        <strain evidence="3">NRIC 0815</strain>
    </source>
</reference>
<dbReference type="RefSeq" id="WP_284727636.1">
    <property type="nucleotide sequence ID" value="NZ_JASCSA010000026.1"/>
</dbReference>
<organism evidence="2 3">
    <name type="scientific">Cobetia amphilecti</name>
    <dbReference type="NCBI Taxonomy" id="1055104"/>
    <lineage>
        <taxon>Bacteria</taxon>
        <taxon>Pseudomonadati</taxon>
        <taxon>Pseudomonadota</taxon>
        <taxon>Gammaproteobacteria</taxon>
        <taxon>Oceanospirillales</taxon>
        <taxon>Halomonadaceae</taxon>
        <taxon>Cobetia</taxon>
    </lineage>
</organism>
<evidence type="ECO:0000313" key="2">
    <source>
        <dbReference type="EMBL" id="MDI5886100.1"/>
    </source>
</evidence>